<dbReference type="FunFam" id="2.40.30.20:FF:000003">
    <property type="entry name" value="Riboflavin synthase, alpha subunit"/>
    <property type="match status" value="1"/>
</dbReference>
<dbReference type="FunFam" id="2.40.30.20:FF:000004">
    <property type="entry name" value="Riboflavin synthase, alpha subunit"/>
    <property type="match status" value="1"/>
</dbReference>
<sequence>MFTGLVEEVGSIRSMHRTGNAMKVTVTCHQILKGLKKGDSIAVNGVCLTVTSFGSDFFTADIMPETVKKTNFKSLSPRSLVNLERALAVGERMGGHFVQGHVDGEGKILSRIPYDNAVLFTIQVPEELTDWMVDQGSVAVNGISLTIVKVESESFSVSIIPHTLEATQLKEARTGDSVNIECDLVGKYVAKLAHGYSSVGVTENVLRKHGFS</sequence>
<dbReference type="EMBL" id="FXTI01000001">
    <property type="protein sequence ID" value="SMO41196.1"/>
    <property type="molecule type" value="Genomic_DNA"/>
</dbReference>
<dbReference type="PANTHER" id="PTHR21098">
    <property type="entry name" value="RIBOFLAVIN SYNTHASE ALPHA CHAIN"/>
    <property type="match status" value="1"/>
</dbReference>
<dbReference type="GO" id="GO:0004746">
    <property type="term" value="F:riboflavin synthase activity"/>
    <property type="evidence" value="ECO:0007669"/>
    <property type="project" value="UniProtKB-UniRule"/>
</dbReference>
<evidence type="ECO:0000256" key="7">
    <source>
        <dbReference type="ARBA" id="ARBA00022619"/>
    </source>
</evidence>
<dbReference type="RefSeq" id="WP_142504169.1">
    <property type="nucleotide sequence ID" value="NZ_FXTI01000001.1"/>
</dbReference>
<feature type="domain" description="Lumazine-binding" evidence="12">
    <location>
        <begin position="97"/>
        <end position="193"/>
    </location>
</feature>
<dbReference type="Proteomes" id="UP000315636">
    <property type="component" value="Unassembled WGS sequence"/>
</dbReference>
<evidence type="ECO:0000256" key="8">
    <source>
        <dbReference type="ARBA" id="ARBA00022679"/>
    </source>
</evidence>
<evidence type="ECO:0000256" key="9">
    <source>
        <dbReference type="ARBA" id="ARBA00022737"/>
    </source>
</evidence>
<keyword evidence="7" id="KW-0686">Riboflavin biosynthesis</keyword>
<dbReference type="OrthoDB" id="9788537at2"/>
<dbReference type="NCBIfam" id="NF006767">
    <property type="entry name" value="PRK09289.1"/>
    <property type="match status" value="1"/>
</dbReference>
<dbReference type="InterPro" id="IPR001783">
    <property type="entry name" value="Lumazine-bd"/>
</dbReference>
<name>A0A521B2C1_9BACL</name>
<feature type="repeat" description="Lumazine-binding" evidence="11">
    <location>
        <begin position="97"/>
        <end position="193"/>
    </location>
</feature>
<evidence type="ECO:0000256" key="11">
    <source>
        <dbReference type="PROSITE-ProRule" id="PRU00524"/>
    </source>
</evidence>
<proteinExistence type="predicted"/>
<dbReference type="CDD" id="cd00402">
    <property type="entry name" value="Riboflavin_synthase_like"/>
    <property type="match status" value="1"/>
</dbReference>
<dbReference type="NCBIfam" id="NF009566">
    <property type="entry name" value="PRK13020.1"/>
    <property type="match status" value="1"/>
</dbReference>
<feature type="domain" description="Lumazine-binding" evidence="12">
    <location>
        <begin position="1"/>
        <end position="96"/>
    </location>
</feature>
<keyword evidence="9" id="KW-0677">Repeat</keyword>
<dbReference type="EC" id="2.5.1.9" evidence="5 10"/>
<comment type="catalytic activity">
    <reaction evidence="1">
        <text>2 6,7-dimethyl-8-(1-D-ribityl)lumazine + H(+) = 5-amino-6-(D-ribitylamino)uracil + riboflavin</text>
        <dbReference type="Rhea" id="RHEA:20772"/>
        <dbReference type="ChEBI" id="CHEBI:15378"/>
        <dbReference type="ChEBI" id="CHEBI:15934"/>
        <dbReference type="ChEBI" id="CHEBI:57986"/>
        <dbReference type="ChEBI" id="CHEBI:58201"/>
        <dbReference type="EC" id="2.5.1.9"/>
    </reaction>
</comment>
<dbReference type="PANTHER" id="PTHR21098:SF12">
    <property type="entry name" value="RIBOFLAVIN SYNTHASE"/>
    <property type="match status" value="1"/>
</dbReference>
<dbReference type="PIRSF" id="PIRSF000498">
    <property type="entry name" value="Riboflavin_syn_A"/>
    <property type="match status" value="1"/>
</dbReference>
<dbReference type="SUPFAM" id="SSF63380">
    <property type="entry name" value="Riboflavin synthase domain-like"/>
    <property type="match status" value="2"/>
</dbReference>
<dbReference type="InterPro" id="IPR026017">
    <property type="entry name" value="Lumazine-bd_dom"/>
</dbReference>
<feature type="repeat" description="Lumazine-binding" evidence="11">
    <location>
        <begin position="1"/>
        <end position="96"/>
    </location>
</feature>
<evidence type="ECO:0000256" key="4">
    <source>
        <dbReference type="ARBA" id="ARBA00011233"/>
    </source>
</evidence>
<dbReference type="Pfam" id="PF00677">
    <property type="entry name" value="Lum_binding"/>
    <property type="match status" value="2"/>
</dbReference>
<dbReference type="AlphaFoldDB" id="A0A521B2C1"/>
<reference evidence="13 14" key="1">
    <citation type="submission" date="2017-05" db="EMBL/GenBank/DDBJ databases">
        <authorList>
            <person name="Varghese N."/>
            <person name="Submissions S."/>
        </authorList>
    </citation>
    <scope>NUCLEOTIDE SEQUENCE [LARGE SCALE GENOMIC DNA]</scope>
    <source>
        <strain evidence="13 14">DSM 45474</strain>
    </source>
</reference>
<dbReference type="NCBIfam" id="TIGR00187">
    <property type="entry name" value="ribE"/>
    <property type="match status" value="1"/>
</dbReference>
<evidence type="ECO:0000256" key="3">
    <source>
        <dbReference type="ARBA" id="ARBA00004887"/>
    </source>
</evidence>
<gene>
    <name evidence="13" type="ORF">SAMN06264849_101500</name>
</gene>
<evidence type="ECO:0000259" key="12">
    <source>
        <dbReference type="PROSITE" id="PS51177"/>
    </source>
</evidence>
<dbReference type="InterPro" id="IPR017938">
    <property type="entry name" value="Riboflavin_synthase-like_b-brl"/>
</dbReference>
<evidence type="ECO:0000313" key="13">
    <source>
        <dbReference type="EMBL" id="SMO41196.1"/>
    </source>
</evidence>
<evidence type="ECO:0000313" key="14">
    <source>
        <dbReference type="Proteomes" id="UP000315636"/>
    </source>
</evidence>
<dbReference type="Gene3D" id="2.40.30.20">
    <property type="match status" value="2"/>
</dbReference>
<evidence type="ECO:0000256" key="10">
    <source>
        <dbReference type="NCBIfam" id="TIGR00187"/>
    </source>
</evidence>
<evidence type="ECO:0000256" key="6">
    <source>
        <dbReference type="ARBA" id="ARBA00013950"/>
    </source>
</evidence>
<dbReference type="GO" id="GO:0009231">
    <property type="term" value="P:riboflavin biosynthetic process"/>
    <property type="evidence" value="ECO:0007669"/>
    <property type="project" value="UniProtKB-KW"/>
</dbReference>
<comment type="subunit">
    <text evidence="4">Homotrimer.</text>
</comment>
<evidence type="ECO:0000256" key="5">
    <source>
        <dbReference type="ARBA" id="ARBA00012827"/>
    </source>
</evidence>
<accession>A0A521B2C1</accession>
<evidence type="ECO:0000256" key="1">
    <source>
        <dbReference type="ARBA" id="ARBA00000968"/>
    </source>
</evidence>
<keyword evidence="8" id="KW-0808">Transferase</keyword>
<evidence type="ECO:0000256" key="2">
    <source>
        <dbReference type="ARBA" id="ARBA00002803"/>
    </source>
</evidence>
<comment type="pathway">
    <text evidence="3">Cofactor biosynthesis; riboflavin biosynthesis; riboflavin from 2-hydroxy-3-oxobutyl phosphate and 5-amino-6-(D-ribitylamino)uracil: step 2/2.</text>
</comment>
<keyword evidence="14" id="KW-1185">Reference proteome</keyword>
<comment type="function">
    <text evidence="2">Catalyzes the dismutation of two molecules of 6,7-dimethyl-8-ribityllumazine, resulting in the formation of riboflavin and 5-amino-6-(D-ribitylamino)uracil.</text>
</comment>
<dbReference type="InterPro" id="IPR023366">
    <property type="entry name" value="ATP_synth_asu-like_sf"/>
</dbReference>
<dbReference type="PROSITE" id="PS51177">
    <property type="entry name" value="LUMAZINE_BIND"/>
    <property type="match status" value="2"/>
</dbReference>
<organism evidence="13 14">
    <name type="scientific">Melghirimyces algeriensis</name>
    <dbReference type="NCBI Taxonomy" id="910412"/>
    <lineage>
        <taxon>Bacteria</taxon>
        <taxon>Bacillati</taxon>
        <taxon>Bacillota</taxon>
        <taxon>Bacilli</taxon>
        <taxon>Bacillales</taxon>
        <taxon>Thermoactinomycetaceae</taxon>
        <taxon>Melghirimyces</taxon>
    </lineage>
</organism>
<protein>
    <recommendedName>
        <fullName evidence="6 10">Riboflavin synthase</fullName>
        <ecNumber evidence="5 10">2.5.1.9</ecNumber>
    </recommendedName>
</protein>